<dbReference type="RefSeq" id="WP_086335683.1">
    <property type="nucleotide sequence ID" value="NZ_NGMS01000008.1"/>
</dbReference>
<comment type="caution">
    <text evidence="1">The sequence shown here is derived from an EMBL/GenBank/DDBJ whole genome shotgun (WGS) entry which is preliminary data.</text>
</comment>
<dbReference type="EMBL" id="NGMS01000008">
    <property type="protein sequence ID" value="OTP19950.1"/>
    <property type="molecule type" value="Genomic_DNA"/>
</dbReference>
<dbReference type="Proteomes" id="UP000195024">
    <property type="component" value="Unassembled WGS sequence"/>
</dbReference>
<dbReference type="AlphaFoldDB" id="A0A242KHC2"/>
<reference evidence="1 2" key="1">
    <citation type="submission" date="2017-05" db="EMBL/GenBank/DDBJ databases">
        <title>The Genome Sequence of Enterococcus mundtii 6B1_DIV0119.</title>
        <authorList>
            <consortium name="The Broad Institute Genomics Platform"/>
            <consortium name="The Broad Institute Genomic Center for Infectious Diseases"/>
            <person name="Earl A."/>
            <person name="Manson A."/>
            <person name="Schwartman J."/>
            <person name="Gilmore M."/>
            <person name="Abouelleil A."/>
            <person name="Cao P."/>
            <person name="Chapman S."/>
            <person name="Cusick C."/>
            <person name="Shea T."/>
            <person name="Young S."/>
            <person name="Neafsey D."/>
            <person name="Nusbaum C."/>
            <person name="Birren B."/>
        </authorList>
    </citation>
    <scope>NUCLEOTIDE SEQUENCE [LARGE SCALE GENOMIC DNA]</scope>
    <source>
        <strain evidence="1 2">6B1_DIV0119</strain>
    </source>
</reference>
<evidence type="ECO:0008006" key="3">
    <source>
        <dbReference type="Google" id="ProtNLM"/>
    </source>
</evidence>
<name>A0A242KHC2_ENTMU</name>
<organism evidence="1 2">
    <name type="scientific">Enterococcus mundtii</name>
    <dbReference type="NCBI Taxonomy" id="53346"/>
    <lineage>
        <taxon>Bacteria</taxon>
        <taxon>Bacillati</taxon>
        <taxon>Bacillota</taxon>
        <taxon>Bacilli</taxon>
        <taxon>Lactobacillales</taxon>
        <taxon>Enterococcaceae</taxon>
        <taxon>Enterococcus</taxon>
    </lineage>
</organism>
<sequence length="71" mass="7804">MSFGKWKPIEPSIEGLAFKENQQVSFKHKKKQVVGTIVSLLNNSAVVTLSIAQVSVTSEKTVISYKNLIAI</sequence>
<accession>A0A242KHC2</accession>
<evidence type="ECO:0000313" key="1">
    <source>
        <dbReference type="EMBL" id="OTP19950.1"/>
    </source>
</evidence>
<gene>
    <name evidence="1" type="ORF">A5802_003290</name>
</gene>
<proteinExistence type="predicted"/>
<protein>
    <recommendedName>
        <fullName evidence="3">DUF2187 domain-containing protein</fullName>
    </recommendedName>
</protein>
<evidence type="ECO:0000313" key="2">
    <source>
        <dbReference type="Proteomes" id="UP000195024"/>
    </source>
</evidence>